<accession>A0A8J6XWC1</accession>
<feature type="transmembrane region" description="Helical" evidence="1">
    <location>
        <begin position="149"/>
        <end position="175"/>
    </location>
</feature>
<keyword evidence="1" id="KW-1133">Transmembrane helix</keyword>
<evidence type="ECO:0000313" key="2">
    <source>
        <dbReference type="EMBL" id="MBD3869997.1"/>
    </source>
</evidence>
<keyword evidence="1" id="KW-0472">Membrane</keyword>
<dbReference type="InterPro" id="IPR021315">
    <property type="entry name" value="Gap/Sap"/>
</dbReference>
<dbReference type="Proteomes" id="UP000598633">
    <property type="component" value="Unassembled WGS sequence"/>
</dbReference>
<evidence type="ECO:0000256" key="1">
    <source>
        <dbReference type="SAM" id="Phobius"/>
    </source>
</evidence>
<organism evidence="2 3">
    <name type="scientific">Candidatus Sulfomarinibacter kjeldsenii</name>
    <dbReference type="NCBI Taxonomy" id="2885994"/>
    <lineage>
        <taxon>Bacteria</taxon>
        <taxon>Pseudomonadati</taxon>
        <taxon>Acidobacteriota</taxon>
        <taxon>Thermoanaerobaculia</taxon>
        <taxon>Thermoanaerobaculales</taxon>
        <taxon>Candidatus Sulfomarinibacteraceae</taxon>
        <taxon>Candidatus Sulfomarinibacter</taxon>
    </lineage>
</organism>
<feature type="transmembrane region" description="Helical" evidence="1">
    <location>
        <begin position="41"/>
        <end position="63"/>
    </location>
</feature>
<feature type="transmembrane region" description="Helical" evidence="1">
    <location>
        <begin position="115"/>
        <end position="137"/>
    </location>
</feature>
<gene>
    <name evidence="2" type="ORF">IFJ97_01395</name>
</gene>
<reference evidence="2 3" key="1">
    <citation type="submission" date="2020-08" db="EMBL/GenBank/DDBJ databases">
        <title>Acidobacteriota in marine sediments use diverse sulfur dissimilation pathways.</title>
        <authorList>
            <person name="Wasmund K."/>
        </authorList>
    </citation>
    <scope>NUCLEOTIDE SEQUENCE [LARGE SCALE GENOMIC DNA]</scope>
    <source>
        <strain evidence="2">MAG AM3-A</strain>
    </source>
</reference>
<evidence type="ECO:0000313" key="3">
    <source>
        <dbReference type="Proteomes" id="UP000598633"/>
    </source>
</evidence>
<name>A0A8J6XWC1_9BACT</name>
<feature type="transmembrane region" description="Helical" evidence="1">
    <location>
        <begin position="75"/>
        <end position="95"/>
    </location>
</feature>
<dbReference type="EMBL" id="JACXWA010000018">
    <property type="protein sequence ID" value="MBD3869997.1"/>
    <property type="molecule type" value="Genomic_DNA"/>
</dbReference>
<feature type="transmembrane region" description="Helical" evidence="1">
    <location>
        <begin position="195"/>
        <end position="219"/>
    </location>
</feature>
<proteinExistence type="predicted"/>
<keyword evidence="1" id="KW-0812">Transmembrane</keyword>
<dbReference type="Pfam" id="PF11139">
    <property type="entry name" value="SfLAP"/>
    <property type="match status" value="1"/>
</dbReference>
<comment type="caution">
    <text evidence="2">The sequence shown here is derived from an EMBL/GenBank/DDBJ whole genome shotgun (WGS) entry which is preliminary data.</text>
</comment>
<sequence length="224" mass="24018">MIHLLLVLFPIALIDSISPVRIGAMVTILCADRPVRRAQAFIVGIFVGYFLLGLAFAFFGQRLLEIDLILDPTRVNFVIGLVIGVVLLIIGGRGLRARSVEGEVEVDPSKSAGGALVTALVITVATAPSAVPLLAGINQILKSQISVSLAYLALVFYCAVYLTPLVVLLVLRVVLGERAETVMKKLGAGAERWMGRLMAALFILLGSANVIDALGYFLFNRPLF</sequence>
<dbReference type="AlphaFoldDB" id="A0A8J6XWC1"/>
<protein>
    <submittedName>
        <fullName evidence="2">GAP family protein</fullName>
    </submittedName>
</protein>